<sequence length="54" mass="6324">EKRLAFPTFAFHGHILDPEQMFCAAHVSTDCKFNCGNIEKHKTQERRLRAINHE</sequence>
<feature type="non-terminal residue" evidence="1">
    <location>
        <position position="1"/>
    </location>
</feature>
<dbReference type="EMBL" id="GL193729">
    <property type="protein sequence ID" value="EFB20432.1"/>
    <property type="molecule type" value="Genomic_DNA"/>
</dbReference>
<name>D2HYS2_AILME</name>
<feature type="non-terminal residue" evidence="1">
    <location>
        <position position="54"/>
    </location>
</feature>
<evidence type="ECO:0000313" key="1">
    <source>
        <dbReference type="EMBL" id="EFB20432.1"/>
    </source>
</evidence>
<dbReference type="AlphaFoldDB" id="D2HYS2"/>
<dbReference type="InParanoid" id="D2HYS2"/>
<protein>
    <submittedName>
        <fullName evidence="1">Uncharacterized protein</fullName>
    </submittedName>
</protein>
<organism evidence="1">
    <name type="scientific">Ailuropoda melanoleuca</name>
    <name type="common">Giant panda</name>
    <dbReference type="NCBI Taxonomy" id="9646"/>
    <lineage>
        <taxon>Eukaryota</taxon>
        <taxon>Metazoa</taxon>
        <taxon>Chordata</taxon>
        <taxon>Craniata</taxon>
        <taxon>Vertebrata</taxon>
        <taxon>Euteleostomi</taxon>
        <taxon>Mammalia</taxon>
        <taxon>Eutheria</taxon>
        <taxon>Laurasiatheria</taxon>
        <taxon>Carnivora</taxon>
        <taxon>Caniformia</taxon>
        <taxon>Ursidae</taxon>
        <taxon>Ailuropoda</taxon>
    </lineage>
</organism>
<proteinExistence type="predicted"/>
<gene>
    <name evidence="1" type="ORF">PANDA_017906</name>
</gene>
<accession>D2HYS2</accession>
<reference evidence="1" key="1">
    <citation type="journal article" date="2010" name="Nature">
        <title>The sequence and de novo assembly of the giant panda genome.</title>
        <authorList>
            <person name="Li R."/>
            <person name="Fan W."/>
            <person name="Tian G."/>
            <person name="Zhu H."/>
            <person name="He L."/>
            <person name="Cai J."/>
            <person name="Huang Q."/>
            <person name="Cai Q."/>
            <person name="Li B."/>
            <person name="Bai Y."/>
            <person name="Zhang Z."/>
            <person name="Zhang Y."/>
            <person name="Wang W."/>
            <person name="Li J."/>
            <person name="Wei F."/>
            <person name="Li H."/>
            <person name="Jian M."/>
            <person name="Li J."/>
            <person name="Zhang Z."/>
            <person name="Nielsen R."/>
            <person name="Li D."/>
            <person name="Gu W."/>
            <person name="Yang Z."/>
            <person name="Xuan Z."/>
            <person name="Ryder O.A."/>
            <person name="Leung F.C."/>
            <person name="Zhou Y."/>
            <person name="Cao J."/>
            <person name="Sun X."/>
            <person name="Fu Y."/>
            <person name="Fang X."/>
            <person name="Guo X."/>
            <person name="Wang B."/>
            <person name="Hou R."/>
            <person name="Shen F."/>
            <person name="Mu B."/>
            <person name="Ni P."/>
            <person name="Lin R."/>
            <person name="Qian W."/>
            <person name="Wang G."/>
            <person name="Yu C."/>
            <person name="Nie W."/>
            <person name="Wang J."/>
            <person name="Wu Z."/>
            <person name="Liang H."/>
            <person name="Min J."/>
            <person name="Wu Q."/>
            <person name="Cheng S."/>
            <person name="Ruan J."/>
            <person name="Wang M."/>
            <person name="Shi Z."/>
            <person name="Wen M."/>
            <person name="Liu B."/>
            <person name="Ren X."/>
            <person name="Zheng H."/>
            <person name="Dong D."/>
            <person name="Cook K."/>
            <person name="Shan G."/>
            <person name="Zhang H."/>
            <person name="Kosiol C."/>
            <person name="Xie X."/>
            <person name="Lu Z."/>
            <person name="Zheng H."/>
            <person name="Li Y."/>
            <person name="Steiner C.C."/>
            <person name="Lam T.T."/>
            <person name="Lin S."/>
            <person name="Zhang Q."/>
            <person name="Li G."/>
            <person name="Tian J."/>
            <person name="Gong T."/>
            <person name="Liu H."/>
            <person name="Zhang D."/>
            <person name="Fang L."/>
            <person name="Ye C."/>
            <person name="Zhang J."/>
            <person name="Hu W."/>
            <person name="Xu A."/>
            <person name="Ren Y."/>
            <person name="Zhang G."/>
            <person name="Bruford M.W."/>
            <person name="Li Q."/>
            <person name="Ma L."/>
            <person name="Guo Y."/>
            <person name="An N."/>
            <person name="Hu Y."/>
            <person name="Zheng Y."/>
            <person name="Shi Y."/>
            <person name="Li Z."/>
            <person name="Liu Q."/>
            <person name="Chen Y."/>
            <person name="Zhao J."/>
            <person name="Qu N."/>
            <person name="Zhao S."/>
            <person name="Tian F."/>
            <person name="Wang X."/>
            <person name="Wang H."/>
            <person name="Xu L."/>
            <person name="Liu X."/>
            <person name="Vinar T."/>
            <person name="Wang Y."/>
            <person name="Lam T.W."/>
            <person name="Yiu S.M."/>
            <person name="Liu S."/>
            <person name="Zhang H."/>
            <person name="Li D."/>
            <person name="Huang Y."/>
            <person name="Wang X."/>
            <person name="Yang G."/>
            <person name="Jiang Z."/>
            <person name="Wang J."/>
            <person name="Qin N."/>
            <person name="Li L."/>
            <person name="Li J."/>
            <person name="Bolund L."/>
            <person name="Kristiansen K."/>
            <person name="Wong G.K."/>
            <person name="Olson M."/>
            <person name="Zhang X."/>
            <person name="Li S."/>
            <person name="Yang H."/>
            <person name="Wang J."/>
            <person name="Wang J."/>
        </authorList>
    </citation>
    <scope>NUCLEOTIDE SEQUENCE [LARGE SCALE GENOMIC DNA]</scope>
</reference>